<feature type="signal peptide" evidence="1">
    <location>
        <begin position="1"/>
        <end position="30"/>
    </location>
</feature>
<protein>
    <submittedName>
        <fullName evidence="2">Uncharacterized protein</fullName>
    </submittedName>
</protein>
<organism evidence="2 3">
    <name type="scientific">Lactococcus termiticola</name>
    <dbReference type="NCBI Taxonomy" id="2169526"/>
    <lineage>
        <taxon>Bacteria</taxon>
        <taxon>Bacillati</taxon>
        <taxon>Bacillota</taxon>
        <taxon>Bacilli</taxon>
        <taxon>Lactobacillales</taxon>
        <taxon>Streptococcaceae</taxon>
        <taxon>Lactococcus</taxon>
    </lineage>
</organism>
<sequence>MKSNFRKILAFSMLAGAGLTLGIATQRAQADSSQPVYRLQSSQQGPSLYGFSQ</sequence>
<reference evidence="2 3" key="1">
    <citation type="journal article" date="2018" name="Genome Announc.">
        <title>Draft Genome Sequence of Lactococcus sp. Strain NtB2 (JCM 32569), Isolated from the Gut of the Higher Termite Nasutitermes takasagoensis.</title>
        <authorList>
            <person name="Noda S."/>
            <person name="Aihara C."/>
            <person name="Yuki M."/>
            <person name="Ohkuma M."/>
        </authorList>
    </citation>
    <scope>NUCLEOTIDE SEQUENCE [LARGE SCALE GENOMIC DNA]</scope>
    <source>
        <strain evidence="2 3">NtB2</strain>
    </source>
</reference>
<dbReference type="RefSeq" id="WP_165814967.1">
    <property type="nucleotide sequence ID" value="NZ_BFFO01000007.1"/>
</dbReference>
<dbReference type="AlphaFoldDB" id="A0A2R5HK32"/>
<feature type="chain" id="PRO_5015340814" evidence="1">
    <location>
        <begin position="31"/>
        <end position="53"/>
    </location>
</feature>
<keyword evidence="1" id="KW-0732">Signal</keyword>
<name>A0A2R5HK32_9LACT</name>
<comment type="caution">
    <text evidence="2">The sequence shown here is derived from an EMBL/GenBank/DDBJ whole genome shotgun (WGS) entry which is preliminary data.</text>
</comment>
<gene>
    <name evidence="2" type="ORF">NtB2_01225</name>
</gene>
<dbReference type="Proteomes" id="UP000245021">
    <property type="component" value="Unassembled WGS sequence"/>
</dbReference>
<proteinExistence type="predicted"/>
<evidence type="ECO:0000313" key="2">
    <source>
        <dbReference type="EMBL" id="GBG97088.1"/>
    </source>
</evidence>
<accession>A0A2R5HK32</accession>
<evidence type="ECO:0000313" key="3">
    <source>
        <dbReference type="Proteomes" id="UP000245021"/>
    </source>
</evidence>
<dbReference type="EMBL" id="BFFO01000007">
    <property type="protein sequence ID" value="GBG97088.1"/>
    <property type="molecule type" value="Genomic_DNA"/>
</dbReference>
<keyword evidence="3" id="KW-1185">Reference proteome</keyword>
<evidence type="ECO:0000256" key="1">
    <source>
        <dbReference type="SAM" id="SignalP"/>
    </source>
</evidence>